<feature type="compositionally biased region" description="Polar residues" evidence="1">
    <location>
        <begin position="165"/>
        <end position="177"/>
    </location>
</feature>
<feature type="compositionally biased region" description="Basic and acidic residues" evidence="1">
    <location>
        <begin position="92"/>
        <end position="101"/>
    </location>
</feature>
<feature type="compositionally biased region" description="Low complexity" evidence="1">
    <location>
        <begin position="111"/>
        <end position="120"/>
    </location>
</feature>
<feature type="compositionally biased region" description="Polar residues" evidence="1">
    <location>
        <begin position="222"/>
        <end position="233"/>
    </location>
</feature>
<feature type="compositionally biased region" description="Basic residues" evidence="1">
    <location>
        <begin position="234"/>
        <end position="247"/>
    </location>
</feature>
<reference evidence="2" key="1">
    <citation type="submission" date="2020-02" db="EMBL/GenBank/DDBJ databases">
        <title>Identification and distribution of gene clusters putatively required for synthesis of sphingolipid metabolism inhibitors in phylogenetically diverse species of the filamentous fungus Fusarium.</title>
        <authorList>
            <person name="Kim H.-S."/>
            <person name="Busman M."/>
            <person name="Brown D.W."/>
            <person name="Divon H."/>
            <person name="Uhlig S."/>
            <person name="Proctor R.H."/>
        </authorList>
    </citation>
    <scope>NUCLEOTIDE SEQUENCE [LARGE SCALE GENOMIC DNA]</scope>
    <source>
        <strain evidence="2">NRRL 39464</strain>
    </source>
</reference>
<proteinExistence type="predicted"/>
<feature type="region of interest" description="Disordered" evidence="1">
    <location>
        <begin position="269"/>
        <end position="294"/>
    </location>
</feature>
<sequence length="449" mass="49741">MPRRRETATITTAWLGAPPVAANAFAFANGDFFAEASGQNQHPQLIHYGLKPSKIKPVARMRHYDAIKAGKLTVPTHLTSLEDKLRKEWTKNDREVKKDSKAATTSETKKLMTAKTTKATGAKRKADDDSNKSSTSNSTPHRAKKAKTASPSSMPPSKAPSNAKTSASSRAKPTASITIPDRGGSSRGYGRDASITATSVRSRAVRQGGVSQATRREVSAIFPSSGSRFQPRQTARRSRPFFGRRGRIPAPRLTDQCHDDYDDLYEDYISQSSDDHDNGDASPSYPDSEHDEDTYGEDIALTPLKYINGRYTISCPYAADNWPQYGSNYSLVFAISGSSLWASFDFGIVEGVMYFLDSPTQLSCQPVPFKWRGRETEGSIVHGDHNEGWIKFLGGGQIEGQLCYQHIAFRGQRRAGPATASPIDALTMQNRWNKYSQQEYEREELARWH</sequence>
<organism evidence="2 3">
    <name type="scientific">Fusarium oxysporum</name>
    <name type="common">Fusarium vascular wilt</name>
    <dbReference type="NCBI Taxonomy" id="5507"/>
    <lineage>
        <taxon>Eukaryota</taxon>
        <taxon>Fungi</taxon>
        <taxon>Dikarya</taxon>
        <taxon>Ascomycota</taxon>
        <taxon>Pezizomycotina</taxon>
        <taxon>Sordariomycetes</taxon>
        <taxon>Hypocreomycetidae</taxon>
        <taxon>Hypocreales</taxon>
        <taxon>Nectriaceae</taxon>
        <taxon>Fusarium</taxon>
        <taxon>Fusarium oxysporum species complex</taxon>
    </lineage>
</organism>
<gene>
    <name evidence="2" type="ORF">FOXYS1_13450</name>
</gene>
<comment type="caution">
    <text evidence="2">The sequence shown here is derived from an EMBL/GenBank/DDBJ whole genome shotgun (WGS) entry which is preliminary data.</text>
</comment>
<feature type="region of interest" description="Disordered" evidence="1">
    <location>
        <begin position="92"/>
        <end position="256"/>
    </location>
</feature>
<evidence type="ECO:0000256" key="1">
    <source>
        <dbReference type="SAM" id="MobiDB-lite"/>
    </source>
</evidence>
<dbReference type="AlphaFoldDB" id="A0A8H4ZZN8"/>
<name>A0A8H4ZZN8_FUSOX</name>
<evidence type="ECO:0000313" key="2">
    <source>
        <dbReference type="EMBL" id="KAF5256093.1"/>
    </source>
</evidence>
<evidence type="ECO:0000313" key="3">
    <source>
        <dbReference type="Proteomes" id="UP000558688"/>
    </source>
</evidence>
<dbReference type="Proteomes" id="UP000558688">
    <property type="component" value="Unassembled WGS sequence"/>
</dbReference>
<dbReference type="EMBL" id="JAAFOW010002815">
    <property type="protein sequence ID" value="KAF5256093.1"/>
    <property type="molecule type" value="Genomic_DNA"/>
</dbReference>
<accession>A0A8H4ZZN8</accession>
<protein>
    <submittedName>
        <fullName evidence="2">Uncharacterized protein</fullName>
    </submittedName>
</protein>